<dbReference type="InterPro" id="IPR005475">
    <property type="entry name" value="Transketolase-like_Pyr-bd"/>
</dbReference>
<comment type="cofactor">
    <cofactor evidence="3">
        <name>thiamine diphosphate</name>
        <dbReference type="ChEBI" id="CHEBI:58937"/>
    </cofactor>
</comment>
<dbReference type="EMBL" id="ATMH01009507">
    <property type="protein sequence ID" value="EPY19347.1"/>
    <property type="molecule type" value="Genomic_DNA"/>
</dbReference>
<proteinExistence type="inferred from homology"/>
<evidence type="ECO:0000259" key="11">
    <source>
        <dbReference type="Pfam" id="PF02779"/>
    </source>
</evidence>
<dbReference type="PANTHER" id="PTHR43522:SF2">
    <property type="entry name" value="TRANSKETOLASE 1-RELATED"/>
    <property type="match status" value="1"/>
</dbReference>
<name>S9TM88_9TRYP</name>
<dbReference type="InterPro" id="IPR005474">
    <property type="entry name" value="Transketolase_N"/>
</dbReference>
<gene>
    <name evidence="12" type="ORF">STCU_09507</name>
</gene>
<protein>
    <submittedName>
        <fullName evidence="12">Transketolase</fullName>
    </submittedName>
</protein>
<keyword evidence="8" id="KW-0786">Thiamine pyrophosphate</keyword>
<dbReference type="AlphaFoldDB" id="S9TM88"/>
<evidence type="ECO:0000256" key="9">
    <source>
        <dbReference type="ARBA" id="ARBA00049473"/>
    </source>
</evidence>
<dbReference type="PROSITE" id="PS00801">
    <property type="entry name" value="TRANSKETOLASE_1"/>
    <property type="match status" value="1"/>
</dbReference>
<organism evidence="12 13">
    <name type="scientific">Strigomonas culicis</name>
    <dbReference type="NCBI Taxonomy" id="28005"/>
    <lineage>
        <taxon>Eukaryota</taxon>
        <taxon>Discoba</taxon>
        <taxon>Euglenozoa</taxon>
        <taxon>Kinetoplastea</taxon>
        <taxon>Metakinetoplastina</taxon>
        <taxon>Trypanosomatida</taxon>
        <taxon>Trypanosomatidae</taxon>
        <taxon>Strigomonadinae</taxon>
        <taxon>Strigomonas</taxon>
    </lineage>
</organism>
<evidence type="ECO:0000256" key="2">
    <source>
        <dbReference type="ARBA" id="ARBA00001946"/>
    </source>
</evidence>
<dbReference type="PANTHER" id="PTHR43522">
    <property type="entry name" value="TRANSKETOLASE"/>
    <property type="match status" value="1"/>
</dbReference>
<evidence type="ECO:0000256" key="4">
    <source>
        <dbReference type="ARBA" id="ARBA00007131"/>
    </source>
</evidence>
<evidence type="ECO:0000256" key="3">
    <source>
        <dbReference type="ARBA" id="ARBA00001964"/>
    </source>
</evidence>
<evidence type="ECO:0000313" key="13">
    <source>
        <dbReference type="Proteomes" id="UP000015354"/>
    </source>
</evidence>
<evidence type="ECO:0000259" key="10">
    <source>
        <dbReference type="Pfam" id="PF00456"/>
    </source>
</evidence>
<comment type="catalytic activity">
    <reaction evidence="9">
        <text>D-sedoheptulose 7-phosphate + D-glyceraldehyde 3-phosphate = aldehydo-D-ribose 5-phosphate + D-xylulose 5-phosphate</text>
        <dbReference type="Rhea" id="RHEA:10508"/>
        <dbReference type="ChEBI" id="CHEBI:57483"/>
        <dbReference type="ChEBI" id="CHEBI:57737"/>
        <dbReference type="ChEBI" id="CHEBI:58273"/>
        <dbReference type="ChEBI" id="CHEBI:59776"/>
        <dbReference type="EC" id="2.2.1.1"/>
    </reaction>
</comment>
<evidence type="ECO:0000256" key="1">
    <source>
        <dbReference type="ARBA" id="ARBA00001941"/>
    </source>
</evidence>
<evidence type="ECO:0000256" key="6">
    <source>
        <dbReference type="ARBA" id="ARBA00022723"/>
    </source>
</evidence>
<dbReference type="Proteomes" id="UP000015354">
    <property type="component" value="Unassembled WGS sequence"/>
</dbReference>
<comment type="cofactor">
    <cofactor evidence="2">
        <name>Mg(2+)</name>
        <dbReference type="ChEBI" id="CHEBI:18420"/>
    </cofactor>
</comment>
<keyword evidence="6" id="KW-0479">Metal-binding</keyword>
<dbReference type="FunFam" id="3.40.50.970:FF:000004">
    <property type="entry name" value="Transketolase"/>
    <property type="match status" value="1"/>
</dbReference>
<dbReference type="InterPro" id="IPR033247">
    <property type="entry name" value="Transketolase_fam"/>
</dbReference>
<keyword evidence="5" id="KW-0808">Transferase</keyword>
<evidence type="ECO:0000256" key="7">
    <source>
        <dbReference type="ARBA" id="ARBA00022842"/>
    </source>
</evidence>
<keyword evidence="7" id="KW-0460">Magnesium</keyword>
<evidence type="ECO:0000256" key="5">
    <source>
        <dbReference type="ARBA" id="ARBA00022679"/>
    </source>
</evidence>
<dbReference type="OrthoDB" id="10267175at2759"/>
<feature type="domain" description="Transketolase-like pyrimidine-binding" evidence="11">
    <location>
        <begin position="349"/>
        <end position="418"/>
    </location>
</feature>
<evidence type="ECO:0000256" key="8">
    <source>
        <dbReference type="ARBA" id="ARBA00023052"/>
    </source>
</evidence>
<dbReference type="Pfam" id="PF02779">
    <property type="entry name" value="Transket_pyr"/>
    <property type="match status" value="1"/>
</dbReference>
<dbReference type="SUPFAM" id="SSF52518">
    <property type="entry name" value="Thiamin diphosphate-binding fold (THDP-binding)"/>
    <property type="match status" value="2"/>
</dbReference>
<dbReference type="GO" id="GO:0004802">
    <property type="term" value="F:transketolase activity"/>
    <property type="evidence" value="ECO:0007669"/>
    <property type="project" value="UniProtKB-EC"/>
</dbReference>
<reference evidence="12 13" key="1">
    <citation type="journal article" date="2013" name="PLoS ONE">
        <title>Predicting the Proteins of Angomonas deanei, Strigomonas culicis and Their Respective Endosymbionts Reveals New Aspects of the Trypanosomatidae Family.</title>
        <authorList>
            <person name="Motta M.C."/>
            <person name="Martins A.C."/>
            <person name="de Souza S.S."/>
            <person name="Catta-Preta C.M."/>
            <person name="Silva R."/>
            <person name="Klein C.C."/>
            <person name="de Almeida L.G."/>
            <person name="de Lima Cunha O."/>
            <person name="Ciapina L.P."/>
            <person name="Brocchi M."/>
            <person name="Colabardini A.C."/>
            <person name="de Araujo Lima B."/>
            <person name="Machado C.R."/>
            <person name="de Almeida Soares C.M."/>
            <person name="Probst C.M."/>
            <person name="de Menezes C.B."/>
            <person name="Thompson C.E."/>
            <person name="Bartholomeu D.C."/>
            <person name="Gradia D.F."/>
            <person name="Pavoni D.P."/>
            <person name="Grisard E.C."/>
            <person name="Fantinatti-Garboggini F."/>
            <person name="Marchini F.K."/>
            <person name="Rodrigues-Luiz G.F."/>
            <person name="Wagner G."/>
            <person name="Goldman G.H."/>
            <person name="Fietto J.L."/>
            <person name="Elias M.C."/>
            <person name="Goldman M.H."/>
            <person name="Sagot M.F."/>
            <person name="Pereira M."/>
            <person name="Stoco P.H."/>
            <person name="de Mendonca-Neto R.P."/>
            <person name="Teixeira S.M."/>
            <person name="Maciel T.E."/>
            <person name="de Oliveira Mendes T.A."/>
            <person name="Urmenyi T.P."/>
            <person name="de Souza W."/>
            <person name="Schenkman S."/>
            <person name="de Vasconcelos A.T."/>
        </authorList>
    </citation>
    <scope>NUCLEOTIDE SEQUENCE [LARGE SCALE GENOMIC DNA]</scope>
</reference>
<dbReference type="InterPro" id="IPR049557">
    <property type="entry name" value="Transketolase_CS"/>
</dbReference>
<dbReference type="GO" id="GO:0005829">
    <property type="term" value="C:cytosol"/>
    <property type="evidence" value="ECO:0007669"/>
    <property type="project" value="TreeGrafter"/>
</dbReference>
<dbReference type="Gene3D" id="3.40.50.970">
    <property type="match status" value="2"/>
</dbReference>
<evidence type="ECO:0000313" key="12">
    <source>
        <dbReference type="EMBL" id="EPY19347.1"/>
    </source>
</evidence>
<accession>S9TM88</accession>
<dbReference type="GO" id="GO:0006098">
    <property type="term" value="P:pentose-phosphate shunt"/>
    <property type="evidence" value="ECO:0007669"/>
    <property type="project" value="TreeGrafter"/>
</dbReference>
<dbReference type="GO" id="GO:0046872">
    <property type="term" value="F:metal ion binding"/>
    <property type="evidence" value="ECO:0007669"/>
    <property type="project" value="UniProtKB-KW"/>
</dbReference>
<keyword evidence="13" id="KW-1185">Reference proteome</keyword>
<dbReference type="InterPro" id="IPR029061">
    <property type="entry name" value="THDP-binding"/>
</dbReference>
<dbReference type="CDD" id="cd02012">
    <property type="entry name" value="TPP_TK"/>
    <property type="match status" value="1"/>
</dbReference>
<dbReference type="Pfam" id="PF00456">
    <property type="entry name" value="Transketolase_N"/>
    <property type="match status" value="1"/>
</dbReference>
<feature type="domain" description="Transketolase N-terminal" evidence="10">
    <location>
        <begin position="5"/>
        <end position="336"/>
    </location>
</feature>
<sequence length="419" mass="45417">MASSEQVANCIRCLAADTVQAANSGHPGTPMGMAPVSAVLWSEVMKYNSKDPQWVDRDRFVLSNGHGCSLQYVLLHLAGYDLSLEDLKKFRQMHSKTPGHPERFVTPGVEVTTGPLGQGIANAVGLAAAEAHLAATFNRPGLTLVDHWTYVFCGDGCLMEGVAQETLSLAGHLALEKLVVVYDSNHICIDGETSLSFTEQSKKKYEALGFHVIEVANGDSDFDGLRQAFAEAKATRGKPKMIIQTSTIGFGSKKEGTEKVHGAPLGEEDIAAVKTRFGRDPALKFHVEPEVYETFARHAAQCQEQQKAWNATFESYRQQFPAEAAAFAAQMKNELPAGWEAKLPLNDKSIATRKASENCLAALLPAIPALVGGSADLTPSNLTRPASAKLVDFTPTSYEGRYFRFGVREHGMTAFLNGR</sequence>
<comment type="cofactor">
    <cofactor evidence="1">
        <name>Co(2+)</name>
        <dbReference type="ChEBI" id="CHEBI:48828"/>
    </cofactor>
</comment>
<comment type="caution">
    <text evidence="12">The sequence shown here is derived from an EMBL/GenBank/DDBJ whole genome shotgun (WGS) entry which is preliminary data.</text>
</comment>
<comment type="similarity">
    <text evidence="4">Belongs to the transketolase family.</text>
</comment>